<comment type="function">
    <text evidence="6 10">Catalyzes the interconversion of 2-phosphoglycerate and 3-phosphoglycerate.</text>
</comment>
<dbReference type="Proteomes" id="UP000542125">
    <property type="component" value="Unassembled WGS sequence"/>
</dbReference>
<dbReference type="GO" id="GO:0006094">
    <property type="term" value="P:gluconeogenesis"/>
    <property type="evidence" value="ECO:0007669"/>
    <property type="project" value="UniProtKB-UniRule"/>
</dbReference>
<dbReference type="GO" id="GO:0004619">
    <property type="term" value="F:phosphoglycerate mutase activity"/>
    <property type="evidence" value="ECO:0007669"/>
    <property type="project" value="UniProtKB-UniRule"/>
</dbReference>
<feature type="binding site" evidence="6 8">
    <location>
        <begin position="114"/>
        <end position="115"/>
    </location>
    <ligand>
        <name>substrate</name>
    </ligand>
</feature>
<dbReference type="AlphaFoldDB" id="A0A7Y9LJ59"/>
<dbReference type="InterPro" id="IPR001345">
    <property type="entry name" value="PG/BPGM_mutase_AS"/>
</dbReference>
<dbReference type="PANTHER" id="PTHR11931">
    <property type="entry name" value="PHOSPHOGLYCERATE MUTASE"/>
    <property type="match status" value="1"/>
</dbReference>
<evidence type="ECO:0000256" key="1">
    <source>
        <dbReference type="ARBA" id="ARBA00000380"/>
    </source>
</evidence>
<dbReference type="GO" id="GO:0006096">
    <property type="term" value="P:glycolytic process"/>
    <property type="evidence" value="ECO:0007669"/>
    <property type="project" value="UniProtKB-UniRule"/>
</dbReference>
<organism evidence="11 12">
    <name type="scientific">Pigmentiphaga litoralis</name>
    <dbReference type="NCBI Taxonomy" id="516702"/>
    <lineage>
        <taxon>Bacteria</taxon>
        <taxon>Pseudomonadati</taxon>
        <taxon>Pseudomonadota</taxon>
        <taxon>Betaproteobacteria</taxon>
        <taxon>Burkholderiales</taxon>
        <taxon>Alcaligenaceae</taxon>
        <taxon>Pigmentiphaga</taxon>
    </lineage>
</organism>
<dbReference type="NCBIfam" id="NF010713">
    <property type="entry name" value="PRK14115.1"/>
    <property type="match status" value="1"/>
</dbReference>
<accession>A0A7Y9LJ59</accession>
<dbReference type="PROSITE" id="PS00175">
    <property type="entry name" value="PG_MUTASE"/>
    <property type="match status" value="1"/>
</dbReference>
<evidence type="ECO:0000256" key="8">
    <source>
        <dbReference type="PIRSR" id="PIRSR613078-2"/>
    </source>
</evidence>
<feature type="binding site" evidence="6 8">
    <location>
        <begin position="183"/>
        <end position="184"/>
    </location>
    <ligand>
        <name>substrate</name>
    </ligand>
</feature>
<dbReference type="InterPro" id="IPR029033">
    <property type="entry name" value="His_PPase_superfam"/>
</dbReference>
<comment type="catalytic activity">
    <reaction evidence="1 6 10">
        <text>(2R)-2-phosphoglycerate = (2R)-3-phosphoglycerate</text>
        <dbReference type="Rhea" id="RHEA:15901"/>
        <dbReference type="ChEBI" id="CHEBI:58272"/>
        <dbReference type="ChEBI" id="CHEBI:58289"/>
        <dbReference type="EC" id="5.4.2.11"/>
    </reaction>
</comment>
<keyword evidence="3 6" id="KW-0312">Gluconeogenesis</keyword>
<evidence type="ECO:0000256" key="6">
    <source>
        <dbReference type="HAMAP-Rule" id="MF_01039"/>
    </source>
</evidence>
<dbReference type="PIRSF" id="PIRSF000709">
    <property type="entry name" value="6PFK_2-Ptase"/>
    <property type="match status" value="1"/>
</dbReference>
<dbReference type="InterPro" id="IPR013078">
    <property type="entry name" value="His_Pase_superF_clade-1"/>
</dbReference>
<feature type="site" description="Transition state stabilizer" evidence="6 9">
    <location>
        <position position="182"/>
    </location>
</feature>
<evidence type="ECO:0000256" key="2">
    <source>
        <dbReference type="ARBA" id="ARBA00006717"/>
    </source>
</evidence>
<feature type="binding site" evidence="6 8">
    <location>
        <position position="60"/>
    </location>
    <ligand>
        <name>substrate</name>
    </ligand>
</feature>
<dbReference type="EC" id="5.4.2.11" evidence="6 10"/>
<reference evidence="11 12" key="1">
    <citation type="submission" date="2020-07" db="EMBL/GenBank/DDBJ databases">
        <title>Genomic Encyclopedia of Type Strains, Phase IV (KMG-V): Genome sequencing to study the core and pangenomes of soil and plant-associated prokaryotes.</title>
        <authorList>
            <person name="Whitman W."/>
        </authorList>
    </citation>
    <scope>NUCLEOTIDE SEQUENCE [LARGE SCALE GENOMIC DNA]</scope>
    <source>
        <strain evidence="11 12">SAS40</strain>
    </source>
</reference>
<dbReference type="SMART" id="SM00855">
    <property type="entry name" value="PGAM"/>
    <property type="match status" value="1"/>
</dbReference>
<evidence type="ECO:0000313" key="11">
    <source>
        <dbReference type="EMBL" id="NYE81644.1"/>
    </source>
</evidence>
<dbReference type="Pfam" id="PF00300">
    <property type="entry name" value="His_Phos_1"/>
    <property type="match status" value="2"/>
</dbReference>
<feature type="active site" description="Proton donor/acceptor" evidence="6 7">
    <location>
        <position position="87"/>
    </location>
</feature>
<dbReference type="HAMAP" id="MF_01039">
    <property type="entry name" value="PGAM_GpmA"/>
    <property type="match status" value="1"/>
</dbReference>
<dbReference type="InterPro" id="IPR005952">
    <property type="entry name" value="Phosphogly_mut1"/>
</dbReference>
<evidence type="ECO:0000256" key="5">
    <source>
        <dbReference type="ARBA" id="ARBA00023235"/>
    </source>
</evidence>
<dbReference type="RefSeq" id="WP_179583792.1">
    <property type="nucleotide sequence ID" value="NZ_JACBYR010000001.1"/>
</dbReference>
<proteinExistence type="inferred from homology"/>
<comment type="pathway">
    <text evidence="6 10">Carbohydrate degradation; glycolysis; pyruvate from D-glyceraldehyde 3-phosphate: step 3/5.</text>
</comment>
<feature type="active site" description="Tele-phosphohistidine intermediate" evidence="6 7">
    <location>
        <position position="9"/>
    </location>
</feature>
<dbReference type="FunFam" id="3.40.50.1240:FF:000003">
    <property type="entry name" value="2,3-bisphosphoglycerate-dependent phosphoglycerate mutase"/>
    <property type="match status" value="1"/>
</dbReference>
<sequence length="250" mass="28166">MYKIVLMRHGESQWNLDNRFTGWTDVDLTEKGREEARKAGELLQREGYGFDVAYTSVLKRAIRTLWIALDTMDAMYLPVINSWRLNERHYGALQGMNKSETAAKYGDEQVLIWRRAYAIAPNPLDIDDERHPRFDPRYSALSAAELPATECLKDTVERVVPYWNESIAPAIKAGKRVLIAAHGNSLRALIKHLDNVSDDEIVGLNIPTAQPLVYELDENLKPIKHYYLGNADEIAAAMAAVAAQGKAKAK</sequence>
<comment type="similarity">
    <text evidence="2 6">Belongs to the phosphoglycerate mutase family. BPG-dependent PGAM subfamily.</text>
</comment>
<dbReference type="UniPathway" id="UPA00109">
    <property type="reaction ID" value="UER00186"/>
</dbReference>
<keyword evidence="12" id="KW-1185">Reference proteome</keyword>
<dbReference type="Gene3D" id="3.40.50.1240">
    <property type="entry name" value="Phosphoglycerate mutase-like"/>
    <property type="match status" value="1"/>
</dbReference>
<evidence type="ECO:0000256" key="10">
    <source>
        <dbReference type="RuleBase" id="RU004512"/>
    </source>
</evidence>
<name>A0A7Y9LJ59_9BURK</name>
<dbReference type="CDD" id="cd07067">
    <property type="entry name" value="HP_PGM_like"/>
    <property type="match status" value="1"/>
</dbReference>
<gene>
    <name evidence="6" type="primary">gpmA</name>
    <name evidence="11" type="ORF">FHW18_000915</name>
</gene>
<evidence type="ECO:0000256" key="9">
    <source>
        <dbReference type="PIRSR" id="PIRSR613078-3"/>
    </source>
</evidence>
<feature type="binding site" evidence="6 8">
    <location>
        <begin position="87"/>
        <end position="90"/>
    </location>
    <ligand>
        <name>substrate</name>
    </ligand>
</feature>
<keyword evidence="5 6" id="KW-0413">Isomerase</keyword>
<comment type="caution">
    <text evidence="11">The sequence shown here is derived from an EMBL/GenBank/DDBJ whole genome shotgun (WGS) entry which is preliminary data.</text>
</comment>
<feature type="binding site" evidence="6 8">
    <location>
        <begin position="21"/>
        <end position="22"/>
    </location>
    <ligand>
        <name>substrate</name>
    </ligand>
</feature>
<dbReference type="SUPFAM" id="SSF53254">
    <property type="entry name" value="Phosphoglycerate mutase-like"/>
    <property type="match status" value="1"/>
</dbReference>
<feature type="binding site" evidence="6 8">
    <location>
        <begin position="8"/>
        <end position="15"/>
    </location>
    <ligand>
        <name>substrate</name>
    </ligand>
</feature>
<keyword evidence="4 6" id="KW-0324">Glycolysis</keyword>
<protein>
    <recommendedName>
        <fullName evidence="6 10">2,3-bisphosphoglycerate-dependent phosphoglycerate mutase</fullName>
        <shortName evidence="6">BPG-dependent PGAM</shortName>
        <shortName evidence="6">PGAM</shortName>
        <shortName evidence="6">Phosphoglyceromutase</shortName>
        <shortName evidence="6">dPGM</shortName>
        <ecNumber evidence="6 10">5.4.2.11</ecNumber>
    </recommendedName>
</protein>
<dbReference type="EMBL" id="JACBYR010000001">
    <property type="protein sequence ID" value="NYE81644.1"/>
    <property type="molecule type" value="Genomic_DNA"/>
</dbReference>
<evidence type="ECO:0000313" key="12">
    <source>
        <dbReference type="Proteomes" id="UP000542125"/>
    </source>
</evidence>
<comment type="subunit">
    <text evidence="6">Homodimer.</text>
</comment>
<dbReference type="NCBIfam" id="TIGR01258">
    <property type="entry name" value="pgm_1"/>
    <property type="match status" value="1"/>
</dbReference>
<evidence type="ECO:0000256" key="4">
    <source>
        <dbReference type="ARBA" id="ARBA00023152"/>
    </source>
</evidence>
<evidence type="ECO:0000256" key="3">
    <source>
        <dbReference type="ARBA" id="ARBA00022432"/>
    </source>
</evidence>
<evidence type="ECO:0000256" key="7">
    <source>
        <dbReference type="PIRSR" id="PIRSR613078-1"/>
    </source>
</evidence>
<feature type="binding site" evidence="6 8">
    <location>
        <position position="98"/>
    </location>
    <ligand>
        <name>substrate</name>
    </ligand>
</feature>